<feature type="domain" description="HMA" evidence="20">
    <location>
        <begin position="2"/>
        <end position="67"/>
    </location>
</feature>
<dbReference type="GO" id="GO:0050660">
    <property type="term" value="F:flavin adenine dinucleotide binding"/>
    <property type="evidence" value="ECO:0007669"/>
    <property type="project" value="UniProtKB-UniRule"/>
</dbReference>
<evidence type="ECO:0000256" key="18">
    <source>
        <dbReference type="PIRSR" id="PIRSR000350-4"/>
    </source>
</evidence>
<dbReference type="GO" id="GO:0050661">
    <property type="term" value="F:NADP binding"/>
    <property type="evidence" value="ECO:0007669"/>
    <property type="project" value="InterPro"/>
</dbReference>
<feature type="binding site" evidence="17">
    <location>
        <begin position="297"/>
        <end position="304"/>
    </location>
    <ligand>
        <name>NAD(+)</name>
        <dbReference type="ChEBI" id="CHEBI:57540"/>
    </ligand>
</feature>
<evidence type="ECO:0000256" key="16">
    <source>
        <dbReference type="PIRNR" id="PIRNR000350"/>
    </source>
</evidence>
<dbReference type="GO" id="GO:0050787">
    <property type="term" value="P:detoxification of mercury ion"/>
    <property type="evidence" value="ECO:0007669"/>
    <property type="project" value="InterPro"/>
</dbReference>
<comment type="caution">
    <text evidence="21">The sequence shown here is derived from an EMBL/GenBank/DDBJ whole genome shotgun (WGS) entry which is preliminary data.</text>
</comment>
<evidence type="ECO:0000256" key="7">
    <source>
        <dbReference type="ARBA" id="ARBA00022723"/>
    </source>
</evidence>
<evidence type="ECO:0000313" key="21">
    <source>
        <dbReference type="EMBL" id="MBB6204554.1"/>
    </source>
</evidence>
<evidence type="ECO:0000256" key="15">
    <source>
        <dbReference type="ARBA" id="ARBA00048984"/>
    </source>
</evidence>
<keyword evidence="17" id="KW-0520">NAD</keyword>
<comment type="similarity">
    <text evidence="1 16 19">Belongs to the class-I pyridine nucleotide-disulfide oxidoreductase family.</text>
</comment>
<dbReference type="GO" id="GO:0003955">
    <property type="term" value="F:NAD(P)H dehydrogenase (quinone) activity"/>
    <property type="evidence" value="ECO:0007669"/>
    <property type="project" value="TreeGrafter"/>
</dbReference>
<dbReference type="Pfam" id="PF00403">
    <property type="entry name" value="HMA"/>
    <property type="match status" value="1"/>
</dbReference>
<keyword evidence="5 16" id="KW-0475">Mercuric resistance</keyword>
<dbReference type="GO" id="GO:0045340">
    <property type="term" value="F:mercury ion binding"/>
    <property type="evidence" value="ECO:0007669"/>
    <property type="project" value="InterPro"/>
</dbReference>
<evidence type="ECO:0000256" key="14">
    <source>
        <dbReference type="ARBA" id="ARBA00031725"/>
    </source>
</evidence>
<dbReference type="InterPro" id="IPR036188">
    <property type="entry name" value="FAD/NAD-bd_sf"/>
</dbReference>
<dbReference type="GO" id="GO:0016668">
    <property type="term" value="F:oxidoreductase activity, acting on a sulfur group of donors, NAD(P) as acceptor"/>
    <property type="evidence" value="ECO:0007669"/>
    <property type="project" value="UniProtKB-UniRule"/>
</dbReference>
<dbReference type="SUPFAM" id="SSF51905">
    <property type="entry name" value="FAD/NAD(P)-binding domain"/>
    <property type="match status" value="1"/>
</dbReference>
<evidence type="ECO:0000256" key="3">
    <source>
        <dbReference type="ARBA" id="ARBA00012661"/>
    </source>
</evidence>
<dbReference type="AlphaFoldDB" id="A0AAW3V1X5"/>
<comment type="cofactor">
    <cofactor evidence="16 17 19">
        <name>FAD</name>
        <dbReference type="ChEBI" id="CHEBI:57692"/>
    </cofactor>
    <text evidence="16 17 19">Binds 1 FAD per subunit.</text>
</comment>
<dbReference type="EMBL" id="JACIIK010000009">
    <property type="protein sequence ID" value="MBB6204554.1"/>
    <property type="molecule type" value="Genomic_DNA"/>
</dbReference>
<feature type="binding site" evidence="17">
    <location>
        <position position="382"/>
    </location>
    <ligand>
        <name>NAD(+)</name>
        <dbReference type="ChEBI" id="CHEBI:57540"/>
    </ligand>
</feature>
<name>A0AAW3V1X5_9BURK</name>
<dbReference type="EC" id="1.16.1.1" evidence="3 16"/>
<keyword evidence="6 16" id="KW-0285">Flavoprotein</keyword>
<comment type="subunit">
    <text evidence="2 16 19">Homodimer.</text>
</comment>
<evidence type="ECO:0000256" key="1">
    <source>
        <dbReference type="ARBA" id="ARBA00007532"/>
    </source>
</evidence>
<sequence length="581" mass="61228">MNELRLEISGMQCAECGIKVARALRAIEGVRHAAVNFAKKTAYVEAAPALDSRRLLDAIRGQGYGARLLDGGPYTEPCCDSETPCGPAQRARTGGLMEQAVGTAGRQLQRKGSGEPVRQVAIIGSGAAAFAAAIRLAEEGAQVTLVERGITGGTCVNVGCVPSKIMIRAAHIAHLRKVSPFDAGIGPDDTLRVERGALLAQQQGRVDELRHAKYESIVAHTPNIHLVRGEASFLNSQTLRIINDRGDEQSLPFDRALIATGASPQLPPIPGLAGTPYWTSTEALAADALPARLMVIGSSVVALELAQAYARLGSEVTVLARSTLLFREDPEIGTHLTQAFEAEGIRVLNHTQAQRITFTRGEFVLDTHHGELRAERLLVATGRAPNTAALNLAAAGVETDGRGAVVVNGHLQTSAPTIYAAGDCTNQPQFVYVAAAGGTRAAINMLGGDAPLDLSAMPAVIFTDPQVATVGYSEAEAHLAGIETDTRTLTLDHVPRSLANFDARGFIKLVVEAGTGRLIGAQIVAAEAGEMVQTAAVAVRARMTVQDLAAMLFPYLTMVEGLKLCAQTFMKDVKQLSCCAG</sequence>
<dbReference type="PANTHER" id="PTHR43014">
    <property type="entry name" value="MERCURIC REDUCTASE"/>
    <property type="match status" value="1"/>
</dbReference>
<reference evidence="21 22" key="1">
    <citation type="submission" date="2020-08" db="EMBL/GenBank/DDBJ databases">
        <title>Genomic Encyclopedia of Type Strains, Phase IV (KMG-V): Genome sequencing to study the core and pangenomes of soil and plant-associated prokaryotes.</title>
        <authorList>
            <person name="Whitman W."/>
        </authorList>
    </citation>
    <scope>NUCLEOTIDE SEQUENCE [LARGE SCALE GENOMIC DNA]</scope>
    <source>
        <strain evidence="21 22">SEMIA 4013</strain>
    </source>
</reference>
<dbReference type="PROSITE" id="PS00076">
    <property type="entry name" value="PYRIDINE_REDOX_1"/>
    <property type="match status" value="1"/>
</dbReference>
<dbReference type="PRINTS" id="PR00945">
    <property type="entry name" value="HGRDTASE"/>
</dbReference>
<evidence type="ECO:0000256" key="2">
    <source>
        <dbReference type="ARBA" id="ARBA00011738"/>
    </source>
</evidence>
<dbReference type="InterPro" id="IPR016156">
    <property type="entry name" value="FAD/NAD-linked_Rdtase_dimer_sf"/>
</dbReference>
<evidence type="ECO:0000256" key="4">
    <source>
        <dbReference type="ARBA" id="ARBA00014791"/>
    </source>
</evidence>
<proteinExistence type="inferred from homology"/>
<protein>
    <recommendedName>
        <fullName evidence="4 16">Mercuric reductase</fullName>
        <ecNumber evidence="3 16">1.16.1.1</ecNumber>
    </recommendedName>
    <alternativeName>
        <fullName evidence="14 16">Hg(II) reductase</fullName>
    </alternativeName>
</protein>
<evidence type="ECO:0000256" key="5">
    <source>
        <dbReference type="ARBA" id="ARBA00022466"/>
    </source>
</evidence>
<evidence type="ECO:0000259" key="20">
    <source>
        <dbReference type="PROSITE" id="PS50846"/>
    </source>
</evidence>
<keyword evidence="17" id="KW-0547">Nucleotide-binding</keyword>
<dbReference type="Pfam" id="PF02852">
    <property type="entry name" value="Pyr_redox_dim"/>
    <property type="match status" value="1"/>
</dbReference>
<dbReference type="GO" id="GO:0016152">
    <property type="term" value="F:mercury (II) reductase (NADP+) activity"/>
    <property type="evidence" value="ECO:0007669"/>
    <property type="project" value="UniProtKB-UniRule"/>
</dbReference>
<dbReference type="NCBIfam" id="NF010311">
    <property type="entry name" value="PRK13748.1"/>
    <property type="match status" value="1"/>
</dbReference>
<dbReference type="Proteomes" id="UP000518681">
    <property type="component" value="Unassembled WGS sequence"/>
</dbReference>
<evidence type="ECO:0000256" key="6">
    <source>
        <dbReference type="ARBA" id="ARBA00022630"/>
    </source>
</evidence>
<feature type="binding site" evidence="17">
    <location>
        <position position="164"/>
    </location>
    <ligand>
        <name>FAD</name>
        <dbReference type="ChEBI" id="CHEBI:57692"/>
    </ligand>
</feature>
<dbReference type="PIRSF" id="PIRSF000350">
    <property type="entry name" value="Mercury_reductase_MerA"/>
    <property type="match status" value="1"/>
</dbReference>
<feature type="disulfide bond" description="Redox-active" evidence="18">
    <location>
        <begin position="155"/>
        <end position="160"/>
    </location>
</feature>
<evidence type="ECO:0000256" key="10">
    <source>
        <dbReference type="ARBA" id="ARBA00022914"/>
    </source>
</evidence>
<evidence type="ECO:0000256" key="11">
    <source>
        <dbReference type="ARBA" id="ARBA00023002"/>
    </source>
</evidence>
<dbReference type="SUPFAM" id="SSF55008">
    <property type="entry name" value="HMA, heavy metal-associated domain"/>
    <property type="match status" value="1"/>
</dbReference>
<dbReference type="NCBIfam" id="TIGR02053">
    <property type="entry name" value="MerA"/>
    <property type="match status" value="1"/>
</dbReference>
<keyword evidence="7 16" id="KW-0479">Metal-binding</keyword>
<dbReference type="PROSITE" id="PS50846">
    <property type="entry name" value="HMA_2"/>
    <property type="match status" value="1"/>
</dbReference>
<keyword evidence="12" id="KW-1015">Disulfide bond</keyword>
<accession>A0AAW3V1X5</accession>
<evidence type="ECO:0000256" key="12">
    <source>
        <dbReference type="ARBA" id="ARBA00023157"/>
    </source>
</evidence>
<dbReference type="Gene3D" id="3.30.70.100">
    <property type="match status" value="1"/>
</dbReference>
<dbReference type="InterPro" id="IPR021179">
    <property type="entry name" value="Mercury_reductase_MerA"/>
</dbReference>
<evidence type="ECO:0000256" key="13">
    <source>
        <dbReference type="ARBA" id="ARBA00023284"/>
    </source>
</evidence>
<feature type="binding site" evidence="17">
    <location>
        <position position="423"/>
    </location>
    <ligand>
        <name>FAD</name>
        <dbReference type="ChEBI" id="CHEBI:57692"/>
    </ligand>
</feature>
<dbReference type="PANTHER" id="PTHR43014:SF2">
    <property type="entry name" value="MERCURIC REDUCTASE"/>
    <property type="match status" value="1"/>
</dbReference>
<evidence type="ECO:0000256" key="17">
    <source>
        <dbReference type="PIRSR" id="PIRSR000350-3"/>
    </source>
</evidence>
<dbReference type="SUPFAM" id="SSF55424">
    <property type="entry name" value="FAD/NAD-linked reductases, dimerisation (C-terminal) domain"/>
    <property type="match status" value="1"/>
</dbReference>
<evidence type="ECO:0000256" key="9">
    <source>
        <dbReference type="ARBA" id="ARBA00022857"/>
    </source>
</evidence>
<keyword evidence="10 16" id="KW-0476">Mercury</keyword>
<keyword evidence="9 16" id="KW-0521">NADP</keyword>
<dbReference type="CDD" id="cd00371">
    <property type="entry name" value="HMA"/>
    <property type="match status" value="1"/>
</dbReference>
<dbReference type="InterPro" id="IPR023753">
    <property type="entry name" value="FAD/NAD-binding_dom"/>
</dbReference>
<keyword evidence="13" id="KW-0676">Redox-active center</keyword>
<evidence type="ECO:0000256" key="19">
    <source>
        <dbReference type="RuleBase" id="RU361223"/>
    </source>
</evidence>
<dbReference type="InterPro" id="IPR001100">
    <property type="entry name" value="Pyr_nuc-diS_OxRdtase"/>
</dbReference>
<keyword evidence="11 16" id="KW-0560">Oxidoreductase</keyword>
<comment type="function">
    <text evidence="16">Resistance to Hg(2+) in bacteria appears to be governed by a specialized system which includes mercuric reductase. MerA protein is responsible for volatilizing mercury as Hg(0).</text>
</comment>
<organism evidence="21 22">
    <name type="scientific">Paraburkholderia fungorum</name>
    <dbReference type="NCBI Taxonomy" id="134537"/>
    <lineage>
        <taxon>Bacteria</taxon>
        <taxon>Pseudomonadati</taxon>
        <taxon>Pseudomonadota</taxon>
        <taxon>Betaproteobacteria</taxon>
        <taxon>Burkholderiales</taxon>
        <taxon>Burkholderiaceae</taxon>
        <taxon>Paraburkholderia</taxon>
    </lineage>
</organism>
<gene>
    <name evidence="19" type="primary">merA</name>
    <name evidence="21" type="ORF">GGD69_005448</name>
</gene>
<dbReference type="RefSeq" id="WP_183801273.1">
    <property type="nucleotide sequence ID" value="NZ_JACIII010000013.1"/>
</dbReference>
<dbReference type="Gene3D" id="3.50.50.60">
    <property type="entry name" value="FAD/NAD(P)-binding domain"/>
    <property type="match status" value="2"/>
</dbReference>
<keyword evidence="8 16" id="KW-0274">FAD</keyword>
<evidence type="ECO:0000313" key="22">
    <source>
        <dbReference type="Proteomes" id="UP000518681"/>
    </source>
</evidence>
<dbReference type="InterPro" id="IPR036163">
    <property type="entry name" value="HMA_dom_sf"/>
</dbReference>
<dbReference type="InterPro" id="IPR004099">
    <property type="entry name" value="Pyr_nucl-diS_OxRdtase_dimer"/>
</dbReference>
<dbReference type="FunFam" id="3.30.390.30:FF:000001">
    <property type="entry name" value="Dihydrolipoyl dehydrogenase"/>
    <property type="match status" value="1"/>
</dbReference>
<dbReference type="Gene3D" id="3.30.390.30">
    <property type="match status" value="1"/>
</dbReference>
<comment type="catalytic activity">
    <reaction evidence="15 16 19">
        <text>Hg + NADP(+) + H(+) = Hg(2+) + NADPH</text>
        <dbReference type="Rhea" id="RHEA:23856"/>
        <dbReference type="ChEBI" id="CHEBI:15378"/>
        <dbReference type="ChEBI" id="CHEBI:16170"/>
        <dbReference type="ChEBI" id="CHEBI:16793"/>
        <dbReference type="ChEBI" id="CHEBI:57783"/>
        <dbReference type="ChEBI" id="CHEBI:58349"/>
        <dbReference type="EC" id="1.16.1.1"/>
    </reaction>
</comment>
<dbReference type="InterPro" id="IPR012999">
    <property type="entry name" value="Pyr_OxRdtase_I_AS"/>
</dbReference>
<dbReference type="InterPro" id="IPR006121">
    <property type="entry name" value="HMA_dom"/>
</dbReference>
<dbReference type="Pfam" id="PF07992">
    <property type="entry name" value="Pyr_redox_2"/>
    <property type="match status" value="1"/>
</dbReference>
<evidence type="ECO:0000256" key="8">
    <source>
        <dbReference type="ARBA" id="ARBA00022827"/>
    </source>
</evidence>